<dbReference type="GO" id="GO:0090575">
    <property type="term" value="C:RNA polymerase II transcription regulator complex"/>
    <property type="evidence" value="ECO:0007669"/>
    <property type="project" value="TreeGrafter"/>
</dbReference>
<evidence type="ECO:0000256" key="3">
    <source>
        <dbReference type="SAM" id="Coils"/>
    </source>
</evidence>
<reference evidence="6" key="1">
    <citation type="submission" date="2022-10" db="EMBL/GenBank/DDBJ databases">
        <title>Culturing micro-colonial fungi from biological soil crusts in the Mojave desert and describing Neophaeococcomyces mojavensis, and introducing the new genera and species Taxawa tesnikishii.</title>
        <authorList>
            <person name="Kurbessoian T."/>
            <person name="Stajich J.E."/>
        </authorList>
    </citation>
    <scope>NUCLEOTIDE SEQUENCE</scope>
    <source>
        <strain evidence="6">TK_41</strain>
    </source>
</reference>
<sequence length="340" mass="38070">MSDIFRPLFRSVEDKVANRRDQLRKAQKTFRDRRDQYLRTLEKTTKRLHSNEAKLQNEVEHLKCELAATKSRLIQREADLFRLQGSAHGGINTSNSWDSTSYSSPANVAGWSPSYDSELESVNSTSSTLVWVETARDQPVRMHVHHKDDLQIVLKEPIDSNDTRIERVHFTTRKIAAYVFELDVAVVAMEFVLKLESPCLPHLRQADDSNSSSTSTSAKGSPQGHVHTASAALLCCSSHPSPVSAASSPSDPAGSAAWPVHKATLDRLLDISEDLPLDQAVELTPVQTWHCIAQSPSFYTLQMKTLDRMSDTLLGYIKCYGFGAVVKRDFLMKLISDMIR</sequence>
<feature type="coiled-coil region" evidence="3">
    <location>
        <begin position="38"/>
        <end position="72"/>
    </location>
</feature>
<keyword evidence="7" id="KW-1185">Reference proteome</keyword>
<dbReference type="PANTHER" id="PTHR40621:SF6">
    <property type="entry name" value="AP-1-LIKE TRANSCRIPTION FACTOR YAP1-RELATED"/>
    <property type="match status" value="1"/>
</dbReference>
<comment type="subcellular location">
    <subcellularLocation>
        <location evidence="1">Nucleus</location>
    </subcellularLocation>
</comment>
<dbReference type="InterPro" id="IPR004827">
    <property type="entry name" value="bZIP"/>
</dbReference>
<evidence type="ECO:0000313" key="7">
    <source>
        <dbReference type="Proteomes" id="UP001172673"/>
    </source>
</evidence>
<dbReference type="SUPFAM" id="SSF57959">
    <property type="entry name" value="Leucine zipper domain"/>
    <property type="match status" value="1"/>
</dbReference>
<evidence type="ECO:0000256" key="4">
    <source>
        <dbReference type="SAM" id="MobiDB-lite"/>
    </source>
</evidence>
<gene>
    <name evidence="6" type="ORF">H2200_007214</name>
</gene>
<dbReference type="EMBL" id="JAPDRK010000010">
    <property type="protein sequence ID" value="KAJ9608226.1"/>
    <property type="molecule type" value="Genomic_DNA"/>
</dbReference>
<dbReference type="PROSITE" id="PS50217">
    <property type="entry name" value="BZIP"/>
    <property type="match status" value="1"/>
</dbReference>
<protein>
    <recommendedName>
        <fullName evidence="5">BZIP domain-containing protein</fullName>
    </recommendedName>
</protein>
<organism evidence="6 7">
    <name type="scientific">Cladophialophora chaetospira</name>
    <dbReference type="NCBI Taxonomy" id="386627"/>
    <lineage>
        <taxon>Eukaryota</taxon>
        <taxon>Fungi</taxon>
        <taxon>Dikarya</taxon>
        <taxon>Ascomycota</taxon>
        <taxon>Pezizomycotina</taxon>
        <taxon>Eurotiomycetes</taxon>
        <taxon>Chaetothyriomycetidae</taxon>
        <taxon>Chaetothyriales</taxon>
        <taxon>Herpotrichiellaceae</taxon>
        <taxon>Cladophialophora</taxon>
    </lineage>
</organism>
<evidence type="ECO:0000256" key="2">
    <source>
        <dbReference type="ARBA" id="ARBA00023242"/>
    </source>
</evidence>
<dbReference type="AlphaFoldDB" id="A0AA38X7I1"/>
<keyword evidence="2" id="KW-0539">Nucleus</keyword>
<evidence type="ECO:0000259" key="5">
    <source>
        <dbReference type="PROSITE" id="PS50217"/>
    </source>
</evidence>
<dbReference type="Gene3D" id="1.20.5.170">
    <property type="match status" value="1"/>
</dbReference>
<comment type="caution">
    <text evidence="6">The sequence shown here is derived from an EMBL/GenBank/DDBJ whole genome shotgun (WGS) entry which is preliminary data.</text>
</comment>
<evidence type="ECO:0000256" key="1">
    <source>
        <dbReference type="ARBA" id="ARBA00004123"/>
    </source>
</evidence>
<evidence type="ECO:0000313" key="6">
    <source>
        <dbReference type="EMBL" id="KAJ9608226.1"/>
    </source>
</evidence>
<name>A0AA38X7I1_9EURO</name>
<proteinExistence type="predicted"/>
<dbReference type="InterPro" id="IPR050936">
    <property type="entry name" value="AP-1-like"/>
</dbReference>
<dbReference type="Proteomes" id="UP001172673">
    <property type="component" value="Unassembled WGS sequence"/>
</dbReference>
<dbReference type="PANTHER" id="PTHR40621">
    <property type="entry name" value="TRANSCRIPTION FACTOR KAPC-RELATED"/>
    <property type="match status" value="1"/>
</dbReference>
<dbReference type="InterPro" id="IPR046347">
    <property type="entry name" value="bZIP_sf"/>
</dbReference>
<feature type="domain" description="BZIP" evidence="5">
    <location>
        <begin position="13"/>
        <end position="76"/>
    </location>
</feature>
<dbReference type="GO" id="GO:0001228">
    <property type="term" value="F:DNA-binding transcription activator activity, RNA polymerase II-specific"/>
    <property type="evidence" value="ECO:0007669"/>
    <property type="project" value="TreeGrafter"/>
</dbReference>
<dbReference type="CDD" id="cd14688">
    <property type="entry name" value="bZIP_YAP"/>
    <property type="match status" value="1"/>
</dbReference>
<feature type="region of interest" description="Disordered" evidence="4">
    <location>
        <begin position="203"/>
        <end position="224"/>
    </location>
</feature>
<dbReference type="GO" id="GO:0000976">
    <property type="term" value="F:transcription cis-regulatory region binding"/>
    <property type="evidence" value="ECO:0007669"/>
    <property type="project" value="InterPro"/>
</dbReference>
<keyword evidence="3" id="KW-0175">Coiled coil</keyword>
<accession>A0AA38X7I1</accession>